<dbReference type="GO" id="GO:0016020">
    <property type="term" value="C:membrane"/>
    <property type="evidence" value="ECO:0007669"/>
    <property type="project" value="UniProtKB-SubCell"/>
</dbReference>
<dbReference type="AlphaFoldDB" id="A0AAV0NPZ9"/>
<dbReference type="PANTHER" id="PTHR31234">
    <property type="entry name" value="LATE EMBRYOGENESIS ABUNDANT (LEA) HYDROXYPROLINE-RICH GLYCOPROTEIN FAMILY"/>
    <property type="match status" value="1"/>
</dbReference>
<evidence type="ECO:0000256" key="2">
    <source>
        <dbReference type="ARBA" id="ARBA00023136"/>
    </source>
</evidence>
<organism evidence="4 6">
    <name type="scientific">Linum tenue</name>
    <dbReference type="NCBI Taxonomy" id="586396"/>
    <lineage>
        <taxon>Eukaryota</taxon>
        <taxon>Viridiplantae</taxon>
        <taxon>Streptophyta</taxon>
        <taxon>Embryophyta</taxon>
        <taxon>Tracheophyta</taxon>
        <taxon>Spermatophyta</taxon>
        <taxon>Magnoliopsida</taxon>
        <taxon>eudicotyledons</taxon>
        <taxon>Gunneridae</taxon>
        <taxon>Pentapetalae</taxon>
        <taxon>rosids</taxon>
        <taxon>fabids</taxon>
        <taxon>Malpighiales</taxon>
        <taxon>Linaceae</taxon>
        <taxon>Linum</taxon>
    </lineage>
</organism>
<evidence type="ECO:0008006" key="7">
    <source>
        <dbReference type="Google" id="ProtNLM"/>
    </source>
</evidence>
<comment type="caution">
    <text evidence="4">The sequence shown here is derived from an EMBL/GenBank/DDBJ whole genome shotgun (WGS) entry which is preliminary data.</text>
</comment>
<dbReference type="PANTHER" id="PTHR31234:SF65">
    <property type="entry name" value="LATE EMBRYOGENESIS ABUNDANT PROTEIN, LEA_2 SUBGROUP"/>
    <property type="match status" value="1"/>
</dbReference>
<keyword evidence="2 3" id="KW-0472">Membrane</keyword>
<name>A0AAV0NPZ9_9ROSI</name>
<keyword evidence="3" id="KW-0812">Transmembrane</keyword>
<comment type="subcellular location">
    <subcellularLocation>
        <location evidence="1">Membrane</location>
    </subcellularLocation>
</comment>
<dbReference type="Gene3D" id="2.60.40.1820">
    <property type="match status" value="1"/>
</dbReference>
<evidence type="ECO:0000313" key="5">
    <source>
        <dbReference type="EMBL" id="CAI0460612.1"/>
    </source>
</evidence>
<accession>A0AAV0NPZ9</accession>
<evidence type="ECO:0000256" key="3">
    <source>
        <dbReference type="SAM" id="Phobius"/>
    </source>
</evidence>
<evidence type="ECO:0000256" key="1">
    <source>
        <dbReference type="ARBA" id="ARBA00004370"/>
    </source>
</evidence>
<reference evidence="4" key="1">
    <citation type="submission" date="2022-08" db="EMBL/GenBank/DDBJ databases">
        <authorList>
            <person name="Gutierrez-Valencia J."/>
        </authorList>
    </citation>
    <scope>NUCLEOTIDE SEQUENCE</scope>
</reference>
<keyword evidence="3" id="KW-1133">Transmembrane helix</keyword>
<sequence>MVATSKSTLRVCCISATIIVLVTIAVLVTLALTVFKPRDPDVVLYPVGLSKLQVDDFISQDSVTSEMVMSIRNRNYASFEFANATSHIKYDGKLVGRVPIVQGTVPSRSAFNITAPAVLRAKRLRENPNAINDIVGGSLNLTATVTMHGKMSMLNRLIKKRGSVYTECHMTIYISEVPIRGESWCWAKLDM</sequence>
<protein>
    <recommendedName>
        <fullName evidence="7">Late embryogenesis abundant protein LEA-2 subgroup domain-containing protein</fullName>
    </recommendedName>
</protein>
<dbReference type="EMBL" id="CAMGYJ010000008">
    <property type="protein sequence ID" value="CAI0460592.1"/>
    <property type="molecule type" value="Genomic_DNA"/>
</dbReference>
<dbReference type="GO" id="GO:0098542">
    <property type="term" value="P:defense response to other organism"/>
    <property type="evidence" value="ECO:0007669"/>
    <property type="project" value="InterPro"/>
</dbReference>
<dbReference type="EMBL" id="CAMGYJ010000008">
    <property type="protein sequence ID" value="CAI0460612.1"/>
    <property type="molecule type" value="Genomic_DNA"/>
</dbReference>
<dbReference type="Proteomes" id="UP001154282">
    <property type="component" value="Unassembled WGS sequence"/>
</dbReference>
<keyword evidence="6" id="KW-1185">Reference proteome</keyword>
<proteinExistence type="predicted"/>
<dbReference type="InterPro" id="IPR044839">
    <property type="entry name" value="NDR1-like"/>
</dbReference>
<evidence type="ECO:0000313" key="6">
    <source>
        <dbReference type="Proteomes" id="UP001154282"/>
    </source>
</evidence>
<dbReference type="SUPFAM" id="SSF117070">
    <property type="entry name" value="LEA14-like"/>
    <property type="match status" value="1"/>
</dbReference>
<feature type="transmembrane region" description="Helical" evidence="3">
    <location>
        <begin position="12"/>
        <end position="35"/>
    </location>
</feature>
<evidence type="ECO:0000313" key="4">
    <source>
        <dbReference type="EMBL" id="CAI0460592.1"/>
    </source>
</evidence>
<gene>
    <name evidence="4" type="ORF">LITE_LOCUS34536</name>
    <name evidence="5" type="ORF">LITE_LOCUS34553</name>
</gene>